<organism evidence="5 6">
    <name type="scientific">Minwuia thermotolerans</name>
    <dbReference type="NCBI Taxonomy" id="2056226"/>
    <lineage>
        <taxon>Bacteria</taxon>
        <taxon>Pseudomonadati</taxon>
        <taxon>Pseudomonadota</taxon>
        <taxon>Alphaproteobacteria</taxon>
        <taxon>Minwuiales</taxon>
        <taxon>Minwuiaceae</taxon>
        <taxon>Minwuia</taxon>
    </lineage>
</organism>
<keyword evidence="2" id="KW-0812">Transmembrane</keyword>
<dbReference type="RefSeq" id="WP_109792088.1">
    <property type="nucleotide sequence ID" value="NZ_PHIG01000033.1"/>
</dbReference>
<proteinExistence type="predicted"/>
<dbReference type="Pfam" id="PF09822">
    <property type="entry name" value="ABC_transp_aux"/>
    <property type="match status" value="1"/>
</dbReference>
<gene>
    <name evidence="5" type="ORF">CVT23_12265</name>
</gene>
<evidence type="ECO:0000256" key="1">
    <source>
        <dbReference type="SAM" id="Coils"/>
    </source>
</evidence>
<keyword evidence="2" id="KW-1133">Transmembrane helix</keyword>
<dbReference type="AlphaFoldDB" id="A0A2M9G0Z6"/>
<dbReference type="Pfam" id="PF23357">
    <property type="entry name" value="DUF7088"/>
    <property type="match status" value="1"/>
</dbReference>
<dbReference type="OrthoDB" id="9777219at2"/>
<evidence type="ECO:0000259" key="4">
    <source>
        <dbReference type="Pfam" id="PF23357"/>
    </source>
</evidence>
<dbReference type="EMBL" id="PHIG01000033">
    <property type="protein sequence ID" value="PJK29369.1"/>
    <property type="molecule type" value="Genomic_DNA"/>
</dbReference>
<feature type="domain" description="DUF7088" evidence="4">
    <location>
        <begin position="43"/>
        <end position="142"/>
    </location>
</feature>
<dbReference type="Proteomes" id="UP000229498">
    <property type="component" value="Unassembled WGS sequence"/>
</dbReference>
<keyword evidence="2" id="KW-0472">Membrane</keyword>
<reference evidence="5 6" key="1">
    <citation type="submission" date="2017-11" db="EMBL/GenBank/DDBJ databases">
        <title>Draft genome sequence of Rhizobiales bacterium SY3-13.</title>
        <authorList>
            <person name="Sun C."/>
        </authorList>
    </citation>
    <scope>NUCLEOTIDE SEQUENCE [LARGE SCALE GENOMIC DNA]</scope>
    <source>
        <strain evidence="5 6">SY3-13</strain>
    </source>
</reference>
<dbReference type="InterPro" id="IPR055396">
    <property type="entry name" value="DUF7088"/>
</dbReference>
<evidence type="ECO:0000256" key="2">
    <source>
        <dbReference type="SAM" id="Phobius"/>
    </source>
</evidence>
<feature type="coiled-coil region" evidence="1">
    <location>
        <begin position="523"/>
        <end position="580"/>
    </location>
</feature>
<evidence type="ECO:0000313" key="6">
    <source>
        <dbReference type="Proteomes" id="UP000229498"/>
    </source>
</evidence>
<feature type="domain" description="ABC-type uncharacterised transport system" evidence="3">
    <location>
        <begin position="204"/>
        <end position="489"/>
    </location>
</feature>
<keyword evidence="1" id="KW-0175">Coiled coil</keyword>
<evidence type="ECO:0000313" key="5">
    <source>
        <dbReference type="EMBL" id="PJK29369.1"/>
    </source>
</evidence>
<feature type="transmembrane region" description="Helical" evidence="2">
    <location>
        <begin position="601"/>
        <end position="621"/>
    </location>
</feature>
<name>A0A2M9G0Z6_9PROT</name>
<protein>
    <submittedName>
        <fullName evidence="5">ABC transporter</fullName>
    </submittedName>
</protein>
<sequence length="635" mass="70231">MTAMLNQRFINISAVVLAAALFLAVNVIADRLLGAARIDLTEHRLFTLSDGTRKLLEGLQEPVTLKLYYSRSLASNAPEVRNHAENVINMLEEYEAVADGMINLEIIDPEPFSEAEDRAVDAGLSGVPVGAAGENFYFGLVGQNMTDDQEAIGFFAPDRARFLEYDLTRTIHGLSNPDLPVLSIITSFPLEFGPGGIQAAMRGQSRAYGILRPLREFFEVRVPTPRWEELDADTDVLMLLHARDLTPKQLYSIDQFIVNGGKAVIFADPFSETAAQLPPPGGQPPSPLDTHSSIPKALFDAWGLRIDGDRLVADRGYATRVNAGQGRRAIVDYVAWLTAGPEALNQDDVVTAELQMPLLLPSIGHIEQAEDATVDLRPLVLSSQDSMLIDASEIRFRPNPQALLSAFEADDRRYVLAARLKGEVSSAFAEGPPEGVEAEHVAKSDGPVDMIVVADADMLDDRYWVQRQDMFGEEVMQPTSANASFLINALDNLTGSSELIGLRSRAEGDRPFARIEELRREAEQRYLAEAEALEAQLSETEKKLAELQSRAGEGSTELLSAEEERTIAEFQQRMLDTRRELRGVQHSLRRDIEALRSDIQLVNIALMPALVLLIAIGVAVYRRHRRRVSQQLREV</sequence>
<dbReference type="InterPro" id="IPR019196">
    <property type="entry name" value="ABC_transp_unknown"/>
</dbReference>
<comment type="caution">
    <text evidence="5">The sequence shown here is derived from an EMBL/GenBank/DDBJ whole genome shotgun (WGS) entry which is preliminary data.</text>
</comment>
<keyword evidence="6" id="KW-1185">Reference proteome</keyword>
<evidence type="ECO:0000259" key="3">
    <source>
        <dbReference type="Pfam" id="PF09822"/>
    </source>
</evidence>
<accession>A0A2M9G0Z6</accession>